<dbReference type="InterPro" id="IPR015946">
    <property type="entry name" value="KH_dom-like_a/b"/>
</dbReference>
<evidence type="ECO:0000313" key="5">
    <source>
        <dbReference type="Proteomes" id="UP000034119"/>
    </source>
</evidence>
<sequence length="78" mass="8592">MKELLSYLVKEIVSEPKKVKVTEEKEGEGLRLSVEVSPDDMGILIGKKGHTIQAVRSLVKTAAAKKGVNVFVELIEKE</sequence>
<dbReference type="PROSITE" id="PS50084">
    <property type="entry name" value="KH_TYPE_1"/>
    <property type="match status" value="1"/>
</dbReference>
<name>A0A0G1VH11_9BACT</name>
<dbReference type="AlphaFoldDB" id="A0A0G1VH11"/>
<dbReference type="Pfam" id="PF13083">
    <property type="entry name" value="KH_KhpA-B"/>
    <property type="match status" value="1"/>
</dbReference>
<protein>
    <recommendedName>
        <fullName evidence="3">RNA-binding protein KhpA</fullName>
    </recommendedName>
    <alternativeName>
        <fullName evidence="3">KH-domain protein A</fullName>
    </alternativeName>
</protein>
<dbReference type="PANTHER" id="PTHR34654">
    <property type="entry name" value="UPF0109 PROTEIN SCO5592"/>
    <property type="match status" value="1"/>
</dbReference>
<keyword evidence="1 3" id="KW-0963">Cytoplasm</keyword>
<dbReference type="PANTHER" id="PTHR34654:SF1">
    <property type="entry name" value="RNA-BINDING PROTEIN KHPA"/>
    <property type="match status" value="1"/>
</dbReference>
<gene>
    <name evidence="3" type="primary">khpA</name>
    <name evidence="4" type="ORF">UY40_C0015G0006</name>
</gene>
<keyword evidence="3" id="KW-0143">Chaperone</keyword>
<keyword evidence="3" id="KW-0961">Cell wall biogenesis/degradation</keyword>
<dbReference type="InterPro" id="IPR009019">
    <property type="entry name" value="KH_sf_prok-type"/>
</dbReference>
<comment type="subcellular location">
    <subcellularLocation>
        <location evidence="3">Cytoplasm</location>
    </subcellularLocation>
</comment>
<dbReference type="GO" id="GO:0008360">
    <property type="term" value="P:regulation of cell shape"/>
    <property type="evidence" value="ECO:0007669"/>
    <property type="project" value="UniProtKB-KW"/>
</dbReference>
<dbReference type="GO" id="GO:0003723">
    <property type="term" value="F:RNA binding"/>
    <property type="evidence" value="ECO:0007669"/>
    <property type="project" value="UniProtKB-UniRule"/>
</dbReference>
<dbReference type="GO" id="GO:0009252">
    <property type="term" value="P:peptidoglycan biosynthetic process"/>
    <property type="evidence" value="ECO:0007669"/>
    <property type="project" value="UniProtKB-UniRule"/>
</dbReference>
<dbReference type="Gene3D" id="3.30.300.20">
    <property type="match status" value="1"/>
</dbReference>
<dbReference type="HAMAP" id="MF_00088">
    <property type="entry name" value="KhpA"/>
    <property type="match status" value="1"/>
</dbReference>
<organism evidence="4 5">
    <name type="scientific">candidate division CPR1 bacterium GW2011_GWC1_49_13</name>
    <dbReference type="NCBI Taxonomy" id="1618342"/>
    <lineage>
        <taxon>Bacteria</taxon>
        <taxon>candidate division CPR1</taxon>
    </lineage>
</organism>
<dbReference type="Proteomes" id="UP000034119">
    <property type="component" value="Unassembled WGS sequence"/>
</dbReference>
<keyword evidence="2 3" id="KW-0694">RNA-binding</keyword>
<evidence type="ECO:0000256" key="3">
    <source>
        <dbReference type="HAMAP-Rule" id="MF_00088"/>
    </source>
</evidence>
<keyword evidence="3" id="KW-0133">Cell shape</keyword>
<reference evidence="4 5" key="1">
    <citation type="journal article" date="2015" name="Nature">
        <title>rRNA introns, odd ribosomes, and small enigmatic genomes across a large radiation of phyla.</title>
        <authorList>
            <person name="Brown C.T."/>
            <person name="Hug L.A."/>
            <person name="Thomas B.C."/>
            <person name="Sharon I."/>
            <person name="Castelle C.J."/>
            <person name="Singh A."/>
            <person name="Wilkins M.J."/>
            <person name="Williams K.H."/>
            <person name="Banfield J.F."/>
        </authorList>
    </citation>
    <scope>NUCLEOTIDE SEQUENCE [LARGE SCALE GENOMIC DNA]</scope>
</reference>
<dbReference type="GO" id="GO:0071555">
    <property type="term" value="P:cell wall organization"/>
    <property type="evidence" value="ECO:0007669"/>
    <property type="project" value="UniProtKB-KW"/>
</dbReference>
<proteinExistence type="inferred from homology"/>
<dbReference type="EMBL" id="LCPW01000015">
    <property type="protein sequence ID" value="KKW05560.1"/>
    <property type="molecule type" value="Genomic_DNA"/>
</dbReference>
<dbReference type="GO" id="GO:0005737">
    <property type="term" value="C:cytoplasm"/>
    <property type="evidence" value="ECO:0007669"/>
    <property type="project" value="UniProtKB-SubCell"/>
</dbReference>
<dbReference type="SUPFAM" id="SSF54814">
    <property type="entry name" value="Prokaryotic type KH domain (KH-domain type II)"/>
    <property type="match status" value="1"/>
</dbReference>
<dbReference type="InterPro" id="IPR020627">
    <property type="entry name" value="KhpA"/>
</dbReference>
<comment type="function">
    <text evidence="3">A probable RNA chaperone. Forms a complex with KhpB which binds to cellular RNA and controls its expression. Plays a role in peptidoglycan (PG) homeostasis and cell length regulation.</text>
</comment>
<evidence type="ECO:0000256" key="1">
    <source>
        <dbReference type="ARBA" id="ARBA00022490"/>
    </source>
</evidence>
<evidence type="ECO:0000256" key="2">
    <source>
        <dbReference type="ARBA" id="ARBA00022884"/>
    </source>
</evidence>
<comment type="subunit">
    <text evidence="3">Forms a complex with KhpB.</text>
</comment>
<comment type="caution">
    <text evidence="4">The sequence shown here is derived from an EMBL/GenBank/DDBJ whole genome shotgun (WGS) entry which is preliminary data.</text>
</comment>
<dbReference type="CDD" id="cd22533">
    <property type="entry name" value="KH-II_YlqC-like"/>
    <property type="match status" value="1"/>
</dbReference>
<accession>A0A0G1VH11</accession>
<evidence type="ECO:0000313" key="4">
    <source>
        <dbReference type="EMBL" id="KKW05560.1"/>
    </source>
</evidence>
<comment type="similarity">
    <text evidence="3">Belongs to the KhpA RNA-binding protein family.</text>
</comment>
<dbReference type="STRING" id="1618342.UY40_C0015G0006"/>